<evidence type="ECO:0000256" key="9">
    <source>
        <dbReference type="ARBA" id="ARBA00022824"/>
    </source>
</evidence>
<feature type="transmembrane region" description="Helical" evidence="15">
    <location>
        <begin position="457"/>
        <end position="478"/>
    </location>
</feature>
<dbReference type="STRING" id="4529.A0A0E0PB87"/>
<dbReference type="EC" id="2.4.1.256" evidence="4"/>
<dbReference type="PANTHER" id="PTHR12989">
    <property type="entry name" value="ALPHA-1,2-GLUCOSYLTRANSFERASE ALG10"/>
    <property type="match status" value="1"/>
</dbReference>
<protein>
    <recommendedName>
        <fullName evidence="5">Dol-P-Glc:Glc(2)Man(9)GlcNAc(2)-PP-Dol alpha-1,2-glucosyltransferase</fullName>
        <ecNumber evidence="4">2.4.1.256</ecNumber>
    </recommendedName>
</protein>
<evidence type="ECO:0000256" key="6">
    <source>
        <dbReference type="ARBA" id="ARBA00022676"/>
    </source>
</evidence>
<feature type="transmembrane region" description="Helical" evidence="15">
    <location>
        <begin position="528"/>
        <end position="548"/>
    </location>
</feature>
<reference evidence="17" key="1">
    <citation type="submission" date="2013-06" db="EMBL/GenBank/DDBJ databases">
        <authorList>
            <person name="Zhao Q."/>
        </authorList>
    </citation>
    <scope>NUCLEOTIDE SEQUENCE</scope>
    <source>
        <strain evidence="17">cv. W1943</strain>
    </source>
</reference>
<accession>A0A0E0PB87</accession>
<feature type="transmembrane region" description="Helical" evidence="15">
    <location>
        <begin position="336"/>
        <end position="356"/>
    </location>
</feature>
<feature type="transmembrane region" description="Helical" evidence="15">
    <location>
        <begin position="156"/>
        <end position="173"/>
    </location>
</feature>
<keyword evidence="7" id="KW-0808">Transferase</keyword>
<keyword evidence="9" id="KW-0256">Endoplasmic reticulum</keyword>
<comment type="pathway">
    <text evidence="2">Protein modification; protein glycosylation.</text>
</comment>
<evidence type="ECO:0000313" key="16">
    <source>
        <dbReference type="EnsemblPlants" id="ORUFI04G19330.2"/>
    </source>
</evidence>
<evidence type="ECO:0000256" key="1">
    <source>
        <dbReference type="ARBA" id="ARBA00004477"/>
    </source>
</evidence>
<evidence type="ECO:0000256" key="15">
    <source>
        <dbReference type="SAM" id="Phobius"/>
    </source>
</evidence>
<evidence type="ECO:0000256" key="3">
    <source>
        <dbReference type="ARBA" id="ARBA00010600"/>
    </source>
</evidence>
<feature type="transmembrane region" description="Helical" evidence="15">
    <location>
        <begin position="376"/>
        <end position="393"/>
    </location>
</feature>
<evidence type="ECO:0000256" key="12">
    <source>
        <dbReference type="ARBA" id="ARBA00044727"/>
    </source>
</evidence>
<reference evidence="16" key="2">
    <citation type="submission" date="2015-06" db="UniProtKB">
        <authorList>
            <consortium name="EnsemblPlants"/>
        </authorList>
    </citation>
    <scope>IDENTIFICATION</scope>
</reference>
<keyword evidence="10 15" id="KW-1133">Transmembrane helix</keyword>
<comment type="function">
    <text evidence="12">Dol-P-Glc:Glc(2)Man(9)GlcNAc(2)-PP-Dol alpha-1,2-glucosyltransferase that operates in the biosynthetic pathway of dolichol-linked oligosaccharides, the glycan precursors employed in protein asparagine (N)-glycosylation. The assembly of dolichol-linked oligosaccharides begins on the cytosolic side of the endoplasmic reticulum membrane and finishes in its lumen. The sequential addition of sugars to dolichol pyrophosphate produces dolichol-linked oligosaccharides containing fourteen sugars, including two GlcNAcs, nine mannoses and three glucoses. Once assembled, the oligosaccharide is transferred from the lipid to nascent proteins by oligosaccharyltransferases. In the lumen of the endoplasmic reticulum, adds the third and last glucose residue from dolichyl phosphate glucose (Dol-P-Glc) onto the lipid-linked oligosaccharide intermediate Glc(2)Man(9)GlcNAc(2)-PP-Dol to produce Glc(3)Man(9)GlcNAc(2)-PP-Dol.</text>
</comment>
<feature type="transmembrane region" description="Helical" evidence="15">
    <location>
        <begin position="485"/>
        <end position="508"/>
    </location>
</feature>
<dbReference type="eggNOG" id="KOG2642">
    <property type="taxonomic scope" value="Eukaryota"/>
</dbReference>
<evidence type="ECO:0000256" key="5">
    <source>
        <dbReference type="ARBA" id="ARBA00018512"/>
    </source>
</evidence>
<dbReference type="Gramene" id="ORUFI04G19330.2">
    <property type="protein sequence ID" value="ORUFI04G19330.2"/>
    <property type="gene ID" value="ORUFI04G19330"/>
</dbReference>
<evidence type="ECO:0000256" key="8">
    <source>
        <dbReference type="ARBA" id="ARBA00022692"/>
    </source>
</evidence>
<dbReference type="Proteomes" id="UP000008022">
    <property type="component" value="Unassembled WGS sequence"/>
</dbReference>
<dbReference type="GO" id="GO:0005789">
    <property type="term" value="C:endoplasmic reticulum membrane"/>
    <property type="evidence" value="ECO:0007669"/>
    <property type="project" value="UniProtKB-SubCell"/>
</dbReference>
<comment type="similarity">
    <text evidence="3">Belongs to the ALG10 glucosyltransferase family.</text>
</comment>
<feature type="region of interest" description="Disordered" evidence="14">
    <location>
        <begin position="278"/>
        <end position="299"/>
    </location>
</feature>
<dbReference type="EnsemblPlants" id="ORUFI04G19330.2">
    <property type="protein sequence ID" value="ORUFI04G19330.2"/>
    <property type="gene ID" value="ORUFI04G19330"/>
</dbReference>
<name>A0A0E0PB87_ORYRU</name>
<evidence type="ECO:0000256" key="10">
    <source>
        <dbReference type="ARBA" id="ARBA00022989"/>
    </source>
</evidence>
<dbReference type="PANTHER" id="PTHR12989:SF10">
    <property type="entry name" value="DOL-P-GLC:GLC(2)MAN(9)GLCNAC(2)-PP-DOL ALPHA-1,2-GLUCOSYLTRANSFERASE-RELATED"/>
    <property type="match status" value="1"/>
</dbReference>
<comment type="subcellular location">
    <subcellularLocation>
        <location evidence="1">Endoplasmic reticulum membrane</location>
        <topology evidence="1">Multi-pass membrane protein</topology>
    </subcellularLocation>
</comment>
<keyword evidence="17" id="KW-1185">Reference proteome</keyword>
<comment type="catalytic activity">
    <reaction evidence="13">
        <text>an alpha-D-Glc-(1-&gt;3)-alpha-D-Glc-(1-&gt;3)-alpha-D-Man-(1-&gt;2)-alpha-D-Man-(1-&gt;2)-alpha-D-Man-(1-&gt;3)-[alpha-D-Man-(1-&gt;2)-alpha-D-Man-(1-&gt;3)-[alpha-D-Man-(1-&gt;2)-alpha-D-Man-(1-&gt;6)]-alpha-D-Man-(1-&gt;6)]-beta-D-Man-(1-&gt;4)-beta-D-GlcNAc-(1-&gt;4)-alpha-D-GlcNAc-diphospho-di-trans,poly-cis-dolichol + a di-trans,poly-cis-dolichyl beta-D-glucosyl phosphate = a alpha-D-Glc-(1-&gt;2)-alpha-D-Glc-(1-&gt;3)-alpha-D-Glc-(1-&gt;3)-alpha-D-Man-(1-&gt;2)-alpha-D-Man-(1-&gt;2)-alpha-D-Man-(1-&gt;3)-[alpha-D-Man-(1-&gt;2)-alpha-D-Man-(1-&gt;3)-[alpha-D-Man-(1-&gt;2)-alpha-D-Man-(1-&gt;6)]-alpha-D-Man-(1-&gt;6)]-beta-D-Man-(1-&gt;4)-beta-D-GlcNAc-(1-&gt;4)-alpha-D-GlcNAc-diphospho-di-trans,poly-cis-dolichol + a di-trans,poly-cis-dolichyl phosphate + H(+)</text>
        <dbReference type="Rhea" id="RHEA:29543"/>
        <dbReference type="Rhea" id="RHEA-COMP:19498"/>
        <dbReference type="Rhea" id="RHEA-COMP:19502"/>
        <dbReference type="Rhea" id="RHEA-COMP:19512"/>
        <dbReference type="Rhea" id="RHEA-COMP:19522"/>
        <dbReference type="ChEBI" id="CHEBI:15378"/>
        <dbReference type="ChEBI" id="CHEBI:57525"/>
        <dbReference type="ChEBI" id="CHEBI:57683"/>
        <dbReference type="ChEBI" id="CHEBI:132522"/>
        <dbReference type="ChEBI" id="CHEBI:132523"/>
        <dbReference type="EC" id="2.4.1.256"/>
    </reaction>
    <physiologicalReaction direction="left-to-right" evidence="13">
        <dbReference type="Rhea" id="RHEA:29544"/>
    </physiologicalReaction>
</comment>
<feature type="transmembrane region" description="Helical" evidence="15">
    <location>
        <begin position="414"/>
        <end position="437"/>
    </location>
</feature>
<feature type="transmembrane region" description="Helical" evidence="15">
    <location>
        <begin position="209"/>
        <end position="237"/>
    </location>
</feature>
<evidence type="ECO:0000256" key="11">
    <source>
        <dbReference type="ARBA" id="ARBA00023136"/>
    </source>
</evidence>
<dbReference type="Pfam" id="PF04922">
    <property type="entry name" value="DIE2_ALG10"/>
    <property type="match status" value="1"/>
</dbReference>
<evidence type="ECO:0000256" key="2">
    <source>
        <dbReference type="ARBA" id="ARBA00004922"/>
    </source>
</evidence>
<evidence type="ECO:0000256" key="7">
    <source>
        <dbReference type="ARBA" id="ARBA00022679"/>
    </source>
</evidence>
<sequence>MGKGKQEELTVGGGDSRRWKVRRIRPRPPSCSDLGLALSSTLPPFGLLGWAGEFAQPASYVGLAQNAQPSLKPTATNAEARLSPARELYCAAAAPHLVSRLRETAPEPQRRGLPERLRYYISLAYVASLFPGAWVTRIAEAFDALCTTALLRSTNVIMAMICGVLVHDLLLCIRPKIGKRKATAFAILVALYPIHWFFTFLYYTDVASLAAVLAMYLFCLKKQFWVSAAFGAFSILLRQTNVIWMIFFAANGAIAHAQYLYVKDNVCYENSELTDKSNKEASHMDNKTTAPGLRKRRNNNPINKREVVSESNIMYSSFTEEIWDAIFKLWNSKCEVLIAFIPFSMVLLVFVAFIVWNGGIVLGAKEAHVVSPHFAQFLYFGLVSAAALLPWHFTPTRASDLFHWCRKNKTYSSFAILVALGLSLVAVHLFSIAHPYLLADNRHYTFYIWRKVIQVHWMMKYILTPVYVYSWFSIVNILGKSQTRLWVLSFVLSVALALIPAPLVEFRYYTIPLVILVLHSPVISNVKLLALGFLYAAVDFFTLAMFLFRPFQWQHEPGTQRFIW</sequence>
<evidence type="ECO:0000256" key="14">
    <source>
        <dbReference type="SAM" id="MobiDB-lite"/>
    </source>
</evidence>
<proteinExistence type="inferred from homology"/>
<feature type="transmembrane region" description="Helical" evidence="15">
    <location>
        <begin position="185"/>
        <end position="203"/>
    </location>
</feature>
<evidence type="ECO:0000313" key="17">
    <source>
        <dbReference type="Proteomes" id="UP000008022"/>
    </source>
</evidence>
<keyword evidence="11 15" id="KW-0472">Membrane</keyword>
<dbReference type="GO" id="GO:0106073">
    <property type="term" value="F:dolichyl pyrophosphate Glc2Man9GlcNAc2 alpha-1,2-glucosyltransferase activity"/>
    <property type="evidence" value="ECO:0007669"/>
    <property type="project" value="UniProtKB-EC"/>
</dbReference>
<evidence type="ECO:0000256" key="13">
    <source>
        <dbReference type="ARBA" id="ARBA00048064"/>
    </source>
</evidence>
<dbReference type="InterPro" id="IPR016900">
    <property type="entry name" value="Alg10"/>
</dbReference>
<keyword evidence="8 15" id="KW-0812">Transmembrane</keyword>
<dbReference type="AlphaFoldDB" id="A0A0E0PB87"/>
<dbReference type="GO" id="GO:0006488">
    <property type="term" value="P:dolichol-linked oligosaccharide biosynthetic process"/>
    <property type="evidence" value="ECO:0007669"/>
    <property type="project" value="InterPro"/>
</dbReference>
<feature type="transmembrane region" description="Helical" evidence="15">
    <location>
        <begin position="117"/>
        <end position="136"/>
    </location>
</feature>
<evidence type="ECO:0000256" key="4">
    <source>
        <dbReference type="ARBA" id="ARBA00011967"/>
    </source>
</evidence>
<keyword evidence="6" id="KW-0328">Glycosyltransferase</keyword>
<organism evidence="16 17">
    <name type="scientific">Oryza rufipogon</name>
    <name type="common">Brownbeard rice</name>
    <name type="synonym">Asian wild rice</name>
    <dbReference type="NCBI Taxonomy" id="4529"/>
    <lineage>
        <taxon>Eukaryota</taxon>
        <taxon>Viridiplantae</taxon>
        <taxon>Streptophyta</taxon>
        <taxon>Embryophyta</taxon>
        <taxon>Tracheophyta</taxon>
        <taxon>Spermatophyta</taxon>
        <taxon>Magnoliopsida</taxon>
        <taxon>Liliopsida</taxon>
        <taxon>Poales</taxon>
        <taxon>Poaceae</taxon>
        <taxon>BOP clade</taxon>
        <taxon>Oryzoideae</taxon>
        <taxon>Oryzeae</taxon>
        <taxon>Oryzinae</taxon>
        <taxon>Oryza</taxon>
    </lineage>
</organism>